<dbReference type="AlphaFoldDB" id="A0A267MGH8"/>
<proteinExistence type="predicted"/>
<reference evidence="2 3" key="1">
    <citation type="submission" date="2017-06" db="EMBL/GenBank/DDBJ databases">
        <title>Draft genome sequence of anaerobic fermentative bacterium Anaeromicrobium sediminis DY2726D isolated from West Pacific Ocean sediments.</title>
        <authorList>
            <person name="Zeng X."/>
        </authorList>
    </citation>
    <scope>NUCLEOTIDE SEQUENCE [LARGE SCALE GENOMIC DNA]</scope>
    <source>
        <strain evidence="2 3">DY2726D</strain>
    </source>
</reference>
<dbReference type="EMBL" id="NIBG01000013">
    <property type="protein sequence ID" value="PAB58679.1"/>
    <property type="molecule type" value="Genomic_DNA"/>
</dbReference>
<dbReference type="Pfam" id="PF09860">
    <property type="entry name" value="DUF2087"/>
    <property type="match status" value="1"/>
</dbReference>
<accession>A0A267MGH8</accession>
<dbReference type="InterPro" id="IPR018656">
    <property type="entry name" value="DUF2087"/>
</dbReference>
<organism evidence="2 3">
    <name type="scientific">Anaeromicrobium sediminis</name>
    <dbReference type="NCBI Taxonomy" id="1478221"/>
    <lineage>
        <taxon>Bacteria</taxon>
        <taxon>Bacillati</taxon>
        <taxon>Bacillota</taxon>
        <taxon>Clostridia</taxon>
        <taxon>Peptostreptococcales</taxon>
        <taxon>Thermotaleaceae</taxon>
        <taxon>Anaeromicrobium</taxon>
    </lineage>
</organism>
<dbReference type="Proteomes" id="UP000216024">
    <property type="component" value="Unassembled WGS sequence"/>
</dbReference>
<gene>
    <name evidence="2" type="ORF">CCE28_14385</name>
</gene>
<dbReference type="OrthoDB" id="9789954at2"/>
<name>A0A267MGH8_9FIRM</name>
<sequence length="249" mass="29388">MKDVSELFWKASTNELKDGYVKRDGKYICLVCGKFFHEDVIYPKGNVFYNAKKATKEHIKDAHNSMFHVLINMDKKYTGLSEIQSKLLEDFYMGSDDEEVSKNEGIAKSTVRNHRFRLKEKQKQAKVLLTIMNMVEERQKEEEIIMPIHKGAKMLDERYAITKEHESQVLGKFLNKDGTLKVLPRKEKDKIVILFHMASQFKCNTKYNEMEVNNIIKCVYDDYVTVRRYLIEYGFLQRNNKGSIYWVNI</sequence>
<evidence type="ECO:0000259" key="1">
    <source>
        <dbReference type="Pfam" id="PF09860"/>
    </source>
</evidence>
<feature type="domain" description="DUF2087" evidence="1">
    <location>
        <begin position="180"/>
        <end position="247"/>
    </location>
</feature>
<keyword evidence="3" id="KW-1185">Reference proteome</keyword>
<comment type="caution">
    <text evidence="2">The sequence shown here is derived from an EMBL/GenBank/DDBJ whole genome shotgun (WGS) entry which is preliminary data.</text>
</comment>
<evidence type="ECO:0000313" key="3">
    <source>
        <dbReference type="Proteomes" id="UP000216024"/>
    </source>
</evidence>
<evidence type="ECO:0000313" key="2">
    <source>
        <dbReference type="EMBL" id="PAB58679.1"/>
    </source>
</evidence>
<protein>
    <recommendedName>
        <fullName evidence="1">DUF2087 domain-containing protein</fullName>
    </recommendedName>
</protein>